<feature type="compositionally biased region" description="Polar residues" evidence="1">
    <location>
        <begin position="26"/>
        <end position="40"/>
    </location>
</feature>
<dbReference type="InParanoid" id="A0A0H2RPW5"/>
<sequence length="268" mass="29435">MPLVQDQSTTNAMAVPCVPITVVTGANSGPSISDSESTGAATRKKNLNKTPCAACRDLHKKCDTSEGFPCNGCKSNGEKARLCWPTTKPPKNKKVKLSVNGQRELRQAIATMKDVVPEPMNAPVLTHHTHFNSNASAATTDEIHLEAPKQWGFHHRQADVQQYLPLFGENEQSASNAHEDITLIRENNYPIFGTPSIQGVQKSYHLPHKAHNTQLNDVAQSEIVHPLGHEAFFGIYDEQAAFLPADQLCQQPFDFSEFSNVSSFPFSS</sequence>
<protein>
    <recommendedName>
        <fullName evidence="4">Zn(2)-C6 fungal-type domain-containing protein</fullName>
    </recommendedName>
</protein>
<evidence type="ECO:0008006" key="4">
    <source>
        <dbReference type="Google" id="ProtNLM"/>
    </source>
</evidence>
<reference evidence="2 3" key="1">
    <citation type="submission" date="2015-04" db="EMBL/GenBank/DDBJ databases">
        <title>Complete genome sequence of Schizopora paradoxa KUC8140, a cosmopolitan wood degrader in East Asia.</title>
        <authorList>
            <consortium name="DOE Joint Genome Institute"/>
            <person name="Min B."/>
            <person name="Park H."/>
            <person name="Jang Y."/>
            <person name="Kim J.-J."/>
            <person name="Kim K.H."/>
            <person name="Pangilinan J."/>
            <person name="Lipzen A."/>
            <person name="Riley R."/>
            <person name="Grigoriev I.V."/>
            <person name="Spatafora J.W."/>
            <person name="Choi I.-G."/>
        </authorList>
    </citation>
    <scope>NUCLEOTIDE SEQUENCE [LARGE SCALE GENOMIC DNA]</scope>
    <source>
        <strain evidence="2 3">KUC8140</strain>
    </source>
</reference>
<feature type="region of interest" description="Disordered" evidence="1">
    <location>
        <begin position="26"/>
        <end position="46"/>
    </location>
</feature>
<dbReference type="EMBL" id="KQ086176">
    <property type="protein sequence ID" value="KLO06876.1"/>
    <property type="molecule type" value="Genomic_DNA"/>
</dbReference>
<dbReference type="GO" id="GO:0008270">
    <property type="term" value="F:zinc ion binding"/>
    <property type="evidence" value="ECO:0007669"/>
    <property type="project" value="InterPro"/>
</dbReference>
<dbReference type="AlphaFoldDB" id="A0A0H2RPW5"/>
<dbReference type="Proteomes" id="UP000053477">
    <property type="component" value="Unassembled WGS sequence"/>
</dbReference>
<evidence type="ECO:0000313" key="2">
    <source>
        <dbReference type="EMBL" id="KLO06876.1"/>
    </source>
</evidence>
<name>A0A0H2RPW5_9AGAM</name>
<dbReference type="InterPro" id="IPR001138">
    <property type="entry name" value="Zn2Cys6_DnaBD"/>
</dbReference>
<evidence type="ECO:0000313" key="3">
    <source>
        <dbReference type="Proteomes" id="UP000053477"/>
    </source>
</evidence>
<evidence type="ECO:0000256" key="1">
    <source>
        <dbReference type="SAM" id="MobiDB-lite"/>
    </source>
</evidence>
<organism evidence="2 3">
    <name type="scientific">Schizopora paradoxa</name>
    <dbReference type="NCBI Taxonomy" id="27342"/>
    <lineage>
        <taxon>Eukaryota</taxon>
        <taxon>Fungi</taxon>
        <taxon>Dikarya</taxon>
        <taxon>Basidiomycota</taxon>
        <taxon>Agaricomycotina</taxon>
        <taxon>Agaricomycetes</taxon>
        <taxon>Hymenochaetales</taxon>
        <taxon>Schizoporaceae</taxon>
        <taxon>Schizopora</taxon>
    </lineage>
</organism>
<proteinExistence type="predicted"/>
<keyword evidence="3" id="KW-1185">Reference proteome</keyword>
<dbReference type="CDD" id="cd00067">
    <property type="entry name" value="GAL4"/>
    <property type="match status" value="1"/>
</dbReference>
<accession>A0A0H2RPW5</accession>
<dbReference type="GO" id="GO:0000981">
    <property type="term" value="F:DNA-binding transcription factor activity, RNA polymerase II-specific"/>
    <property type="evidence" value="ECO:0007669"/>
    <property type="project" value="InterPro"/>
</dbReference>
<gene>
    <name evidence="2" type="ORF">SCHPADRAFT_985414</name>
</gene>